<dbReference type="Proteomes" id="UP001150581">
    <property type="component" value="Unassembled WGS sequence"/>
</dbReference>
<name>A0ACC1IWI5_9FUNG</name>
<evidence type="ECO:0000313" key="2">
    <source>
        <dbReference type="Proteomes" id="UP001150581"/>
    </source>
</evidence>
<organism evidence="1 2">
    <name type="scientific">Kickxella alabastrina</name>
    <dbReference type="NCBI Taxonomy" id="61397"/>
    <lineage>
        <taxon>Eukaryota</taxon>
        <taxon>Fungi</taxon>
        <taxon>Fungi incertae sedis</taxon>
        <taxon>Zoopagomycota</taxon>
        <taxon>Kickxellomycotina</taxon>
        <taxon>Kickxellomycetes</taxon>
        <taxon>Kickxellales</taxon>
        <taxon>Kickxellaceae</taxon>
        <taxon>Kickxella</taxon>
    </lineage>
</organism>
<protein>
    <submittedName>
        <fullName evidence="1">Uncharacterized protein</fullName>
    </submittedName>
</protein>
<comment type="caution">
    <text evidence="1">The sequence shown here is derived from an EMBL/GenBank/DDBJ whole genome shotgun (WGS) entry which is preliminary data.</text>
</comment>
<keyword evidence="2" id="KW-1185">Reference proteome</keyword>
<dbReference type="EMBL" id="JANBPG010000006">
    <property type="protein sequence ID" value="KAJ1902087.1"/>
    <property type="molecule type" value="Genomic_DNA"/>
</dbReference>
<reference evidence="1" key="1">
    <citation type="submission" date="2022-07" db="EMBL/GenBank/DDBJ databases">
        <title>Phylogenomic reconstructions and comparative analyses of Kickxellomycotina fungi.</title>
        <authorList>
            <person name="Reynolds N.K."/>
            <person name="Stajich J.E."/>
            <person name="Barry K."/>
            <person name="Grigoriev I.V."/>
            <person name="Crous P."/>
            <person name="Smith M.E."/>
        </authorList>
    </citation>
    <scope>NUCLEOTIDE SEQUENCE</scope>
    <source>
        <strain evidence="1">Benny 63K</strain>
    </source>
</reference>
<accession>A0ACC1IWI5</accession>
<gene>
    <name evidence="1" type="ORF">LPJ66_000262</name>
</gene>
<evidence type="ECO:0000313" key="1">
    <source>
        <dbReference type="EMBL" id="KAJ1902087.1"/>
    </source>
</evidence>
<proteinExistence type="predicted"/>
<sequence length="332" mass="36541">MKNKTFGIIPPWPFWQGRFSSGPLWNEYLAKLLGYNLINKAVGGSTSDVSSSSLTVYSIINLPIYVPSTMDQINEFKSSSPMHKASCATDDDIVILAVGADDFLAEMVNLSTNKLTVANFSETLSNNIVYQLEQLRSIGFKRIVVANMAAIHYTPYADILGMKNVANVTINYYNKQLAIKANAWASSAPGLSLFAIADIAGFIETTLNSSDIINSLGITNADSACLGGNTLKLVNSKNRMWMFMRMLFNVSETLMCSSPENSYFFDVLHPGEKITRLFGYYSNALIKFANIGKQLHPTEANLLAIINKYNLGSTVVKPVQIMSYDSLALNLE</sequence>